<keyword evidence="2" id="KW-0812">Transmembrane</keyword>
<evidence type="ECO:0000256" key="3">
    <source>
        <dbReference type="SAM" id="SignalP"/>
    </source>
</evidence>
<dbReference type="RefSeq" id="WP_378285394.1">
    <property type="nucleotide sequence ID" value="NZ_JBHSON010000044.1"/>
</dbReference>
<evidence type="ECO:0000313" key="5">
    <source>
        <dbReference type="Proteomes" id="UP001596074"/>
    </source>
</evidence>
<reference evidence="5" key="1">
    <citation type="journal article" date="2019" name="Int. J. Syst. Evol. Microbiol.">
        <title>The Global Catalogue of Microorganisms (GCM) 10K type strain sequencing project: providing services to taxonomists for standard genome sequencing and annotation.</title>
        <authorList>
            <consortium name="The Broad Institute Genomics Platform"/>
            <consortium name="The Broad Institute Genome Sequencing Center for Infectious Disease"/>
            <person name="Wu L."/>
            <person name="Ma J."/>
        </authorList>
    </citation>
    <scope>NUCLEOTIDE SEQUENCE [LARGE SCALE GENOMIC DNA]</scope>
    <source>
        <strain evidence="5">KCTC 42087</strain>
    </source>
</reference>
<feature type="compositionally biased region" description="Gly residues" evidence="1">
    <location>
        <begin position="107"/>
        <end position="116"/>
    </location>
</feature>
<keyword evidence="3" id="KW-0732">Signal</keyword>
<sequence length="216" mass="21956">MPQQQRRPGRPRRLLAVSVVSTGAMALVVLNAPQAAAAGAPKPCPKGTDPASTIDNWKCQLDNIREGLQPKQPDPTPSPSPTKSTKPPQKKKPGESKPKAPGHDSGSSGGRSGTGGRAVPPVPPGPVPQTGESRPLTTADAPEIPGMLPAPQVATGPQNEAGPATRTRLTAPVAASERQNDPTTLWVAAAAGAAGAVGALNLSVLGRTLRRPRGHG</sequence>
<keyword evidence="2" id="KW-1133">Transmembrane helix</keyword>
<keyword evidence="5" id="KW-1185">Reference proteome</keyword>
<evidence type="ECO:0000313" key="4">
    <source>
        <dbReference type="EMBL" id="MFC5749667.1"/>
    </source>
</evidence>
<protein>
    <submittedName>
        <fullName evidence="4">Uncharacterized protein</fullName>
    </submittedName>
</protein>
<accession>A0ABW1A4T5</accession>
<organism evidence="4 5">
    <name type="scientific">Actinomadura rugatobispora</name>
    <dbReference type="NCBI Taxonomy" id="1994"/>
    <lineage>
        <taxon>Bacteria</taxon>
        <taxon>Bacillati</taxon>
        <taxon>Actinomycetota</taxon>
        <taxon>Actinomycetes</taxon>
        <taxon>Streptosporangiales</taxon>
        <taxon>Thermomonosporaceae</taxon>
        <taxon>Actinomadura</taxon>
    </lineage>
</organism>
<evidence type="ECO:0000256" key="2">
    <source>
        <dbReference type="SAM" id="Phobius"/>
    </source>
</evidence>
<feature type="compositionally biased region" description="Low complexity" evidence="1">
    <location>
        <begin position="35"/>
        <end position="47"/>
    </location>
</feature>
<feature type="chain" id="PRO_5045181501" evidence="3">
    <location>
        <begin position="27"/>
        <end position="216"/>
    </location>
</feature>
<dbReference type="EMBL" id="JBHSON010000044">
    <property type="protein sequence ID" value="MFC5749667.1"/>
    <property type="molecule type" value="Genomic_DNA"/>
</dbReference>
<dbReference type="Proteomes" id="UP001596074">
    <property type="component" value="Unassembled WGS sequence"/>
</dbReference>
<feature type="region of interest" description="Disordered" evidence="1">
    <location>
        <begin position="35"/>
        <end position="180"/>
    </location>
</feature>
<feature type="compositionally biased region" description="Basic and acidic residues" evidence="1">
    <location>
        <begin position="92"/>
        <end position="102"/>
    </location>
</feature>
<feature type="signal peptide" evidence="3">
    <location>
        <begin position="1"/>
        <end position="26"/>
    </location>
</feature>
<feature type="transmembrane region" description="Helical" evidence="2">
    <location>
        <begin position="185"/>
        <end position="205"/>
    </location>
</feature>
<evidence type="ECO:0000256" key="1">
    <source>
        <dbReference type="SAM" id="MobiDB-lite"/>
    </source>
</evidence>
<proteinExistence type="predicted"/>
<comment type="caution">
    <text evidence="4">The sequence shown here is derived from an EMBL/GenBank/DDBJ whole genome shotgun (WGS) entry which is preliminary data.</text>
</comment>
<gene>
    <name evidence="4" type="ORF">ACFPZN_28930</name>
</gene>
<name>A0ABW1A4T5_9ACTN</name>
<keyword evidence="2" id="KW-0472">Membrane</keyword>